<feature type="domain" description="GRPD C-terminal" evidence="2">
    <location>
        <begin position="490"/>
        <end position="625"/>
    </location>
</feature>
<proteinExistence type="predicted"/>
<evidence type="ECO:0000259" key="2">
    <source>
        <dbReference type="Pfam" id="PF25335"/>
    </source>
</evidence>
<dbReference type="Pfam" id="PF07173">
    <property type="entry name" value="GRDP-like"/>
    <property type="match status" value="1"/>
</dbReference>
<dbReference type="InterPro" id="IPR009836">
    <property type="entry name" value="GRDP-like"/>
</dbReference>
<organism evidence="3 4">
    <name type="scientific">Carex littledalei</name>
    <dbReference type="NCBI Taxonomy" id="544730"/>
    <lineage>
        <taxon>Eukaryota</taxon>
        <taxon>Viridiplantae</taxon>
        <taxon>Streptophyta</taxon>
        <taxon>Embryophyta</taxon>
        <taxon>Tracheophyta</taxon>
        <taxon>Spermatophyta</taxon>
        <taxon>Magnoliopsida</taxon>
        <taxon>Liliopsida</taxon>
        <taxon>Poales</taxon>
        <taxon>Cyperaceae</taxon>
        <taxon>Cyperoideae</taxon>
        <taxon>Cariceae</taxon>
        <taxon>Carex</taxon>
        <taxon>Carex subgen. Euthyceras</taxon>
    </lineage>
</organism>
<evidence type="ECO:0000313" key="4">
    <source>
        <dbReference type="Proteomes" id="UP000623129"/>
    </source>
</evidence>
<keyword evidence="4" id="KW-1185">Reference proteome</keyword>
<dbReference type="Pfam" id="PF25335">
    <property type="entry name" value="GRDP_C"/>
    <property type="match status" value="1"/>
</dbReference>
<dbReference type="PANTHER" id="PTHR34365:SF7">
    <property type="entry name" value="GLYCINE-RICH DOMAIN-CONTAINING PROTEIN 1"/>
    <property type="match status" value="1"/>
</dbReference>
<evidence type="ECO:0000259" key="1">
    <source>
        <dbReference type="Pfam" id="PF25334"/>
    </source>
</evidence>
<dbReference type="Pfam" id="PF25334">
    <property type="entry name" value="C2_GRDP"/>
    <property type="match status" value="1"/>
</dbReference>
<dbReference type="PANTHER" id="PTHR34365">
    <property type="entry name" value="ENOLASE (DUF1399)"/>
    <property type="match status" value="1"/>
</dbReference>
<feature type="domain" description="GRDP C2" evidence="1">
    <location>
        <begin position="326"/>
        <end position="451"/>
    </location>
</feature>
<dbReference type="InterPro" id="IPR057458">
    <property type="entry name" value="GRDP_C2"/>
</dbReference>
<protein>
    <submittedName>
        <fullName evidence="3">Glycine-rich domain-containing protein 2</fullName>
    </submittedName>
</protein>
<name>A0A833VDX3_9POAL</name>
<dbReference type="InterPro" id="IPR057518">
    <property type="entry name" value="GRDP_C"/>
</dbReference>
<reference evidence="3" key="1">
    <citation type="submission" date="2020-01" db="EMBL/GenBank/DDBJ databases">
        <title>Genome sequence of Kobresia littledalei, the first chromosome-level genome in the family Cyperaceae.</title>
        <authorList>
            <person name="Qu G."/>
        </authorList>
    </citation>
    <scope>NUCLEOTIDE SEQUENCE</scope>
    <source>
        <strain evidence="3">C.B.Clarke</strain>
        <tissue evidence="3">Leaf</tissue>
    </source>
</reference>
<dbReference type="EMBL" id="SWLB01000027">
    <property type="protein sequence ID" value="KAF3321164.1"/>
    <property type="molecule type" value="Genomic_DNA"/>
</dbReference>
<dbReference type="Proteomes" id="UP000623129">
    <property type="component" value="Unassembled WGS sequence"/>
</dbReference>
<gene>
    <name evidence="3" type="ORF">FCM35_KLT14417</name>
</gene>
<comment type="caution">
    <text evidence="3">The sequence shown here is derived from an EMBL/GenBank/DDBJ whole genome shotgun (WGS) entry which is preliminary data.</text>
</comment>
<evidence type="ECO:0000313" key="3">
    <source>
        <dbReference type="EMBL" id="KAF3321164.1"/>
    </source>
</evidence>
<dbReference type="OrthoDB" id="2684236at2759"/>
<dbReference type="AlphaFoldDB" id="A0A833VDX3"/>
<accession>A0A833VDX3</accession>
<sequence length="720" mass="80540">MNEKQEAEWIKAQKISIGEDLIEAAQKQLEFLAAVDRQRWLYNSPGVERAIYRYKACWLPLLAKYSENGDLKDRLVVPLDCEWIWHCHRLNPVQYKMDCERVYGRILDNKNVESSVHAESKDLSRKIWTEFYPEEPFELDYSTISSQKCVDVNFEAAGAITYDLVAAVQRQSSFYYQVSRPFTQDPRFLAGALARYKGFLCLIKSDQEKSLQRCTVPTYDIDIMWHSHQLYPVSYCKDLTALLGEVLQHDDTDSDRSVGKKLHNGFSETTKQFEETFGLRYWRAGAMYQGEAPTPLTTVPVEFDSGLNGDAPLKSCSGFLSLPPLRVIEVFLEIVDVKNAEIHEQETLSVSFTKKQPDMYFGGDDTLSILSLTGKKNVACFDCEPMGDLNLTLIAKSDTSSERVLGTTSISLEELTAPNSKLSIEKWFQLNQNNKLSDLDPIYLHVAVSSTLPLPASLMMNMIRSDQSFPPSLSLAIRGEDNNFNYWTSFVDILGNPIVWVKIRDIIPQKNMAPEREVVAVTKLSRTPLAIAVGRGNEWSFTEASNFSVTAEIKADQDGTYDCELKGDRMQIKLYWGKRLEYEEKCCESDHNHDCTSITAVEFSDKYPYGKAIATFDMNSKIIKVNEEWFIMPWASLSLVFMDMKESNSNGAPGGTKCGGGSTGNLCFKGSYCSAACVGGCLAAAGKKGSLCFSTCVDGCIPAAGKAGTFGGTSDNIIME</sequence>